<dbReference type="KEGG" id="avc:NCTC10951_02256"/>
<reference evidence="5 12" key="1">
    <citation type="submission" date="2018-12" db="EMBL/GenBank/DDBJ databases">
        <authorList>
            <consortium name="Pathogen Informatics"/>
        </authorList>
    </citation>
    <scope>NUCLEOTIDE SEQUENCE [LARGE SCALE GENOMIC DNA]</scope>
    <source>
        <strain evidence="5 12">NCTC10951</strain>
    </source>
</reference>
<evidence type="ECO:0000313" key="12">
    <source>
        <dbReference type="Proteomes" id="UP000268658"/>
    </source>
</evidence>
<dbReference type="InterPro" id="IPR027806">
    <property type="entry name" value="HARBI1_dom"/>
</dbReference>
<dbReference type="KEGG" id="avc:NCTC10951_02379"/>
<dbReference type="EMBL" id="LR134477">
    <property type="protein sequence ID" value="VEI17796.1"/>
    <property type="molecule type" value="Genomic_DNA"/>
</dbReference>
<dbReference type="Pfam" id="PF13359">
    <property type="entry name" value="DDE_Tnp_4"/>
    <property type="match status" value="1"/>
</dbReference>
<evidence type="ECO:0000313" key="11">
    <source>
        <dbReference type="EMBL" id="VEI17796.1"/>
    </source>
</evidence>
<name>A0A3S4VXA8_ACTVI</name>
<keyword evidence="2" id="KW-0479">Metal-binding</keyword>
<protein>
    <submittedName>
        <fullName evidence="5">Transposase and inactivated derivatives</fullName>
    </submittedName>
</protein>
<evidence type="ECO:0000256" key="2">
    <source>
        <dbReference type="ARBA" id="ARBA00022723"/>
    </source>
</evidence>
<dbReference type="EMBL" id="LR134477">
    <property type="protein sequence ID" value="VEI16426.1"/>
    <property type="molecule type" value="Genomic_DNA"/>
</dbReference>
<evidence type="ECO:0000313" key="10">
    <source>
        <dbReference type="EMBL" id="VEI17559.1"/>
    </source>
</evidence>
<accession>A0A3S4VXA8</accession>
<dbReference type="KEGG" id="avc:NCTC10951_01670"/>
<proteinExistence type="predicted"/>
<dbReference type="Proteomes" id="UP000268658">
    <property type="component" value="Chromosome"/>
</dbReference>
<evidence type="ECO:0000313" key="8">
    <source>
        <dbReference type="EMBL" id="VEI16677.1"/>
    </source>
</evidence>
<dbReference type="Gene3D" id="1.10.10.60">
    <property type="entry name" value="Homeodomain-like"/>
    <property type="match status" value="1"/>
</dbReference>
<dbReference type="Pfam" id="PF13613">
    <property type="entry name" value="HTH_Tnp_4"/>
    <property type="match status" value="1"/>
</dbReference>
<dbReference type="InterPro" id="IPR027805">
    <property type="entry name" value="Transposase_HTH_dom"/>
</dbReference>
<evidence type="ECO:0000259" key="3">
    <source>
        <dbReference type="Pfam" id="PF13359"/>
    </source>
</evidence>
<evidence type="ECO:0000313" key="5">
    <source>
        <dbReference type="EMBL" id="VEI16244.1"/>
    </source>
</evidence>
<comment type="cofactor">
    <cofactor evidence="1">
        <name>a divalent metal cation</name>
        <dbReference type="ChEBI" id="CHEBI:60240"/>
    </cofactor>
</comment>
<dbReference type="EMBL" id="LR134477">
    <property type="protein sequence ID" value="VEI16609.1"/>
    <property type="molecule type" value="Genomic_DNA"/>
</dbReference>
<dbReference type="AlphaFoldDB" id="A0A3S4VXA8"/>
<organism evidence="5 12">
    <name type="scientific">Actinomyces viscosus</name>
    <dbReference type="NCBI Taxonomy" id="1656"/>
    <lineage>
        <taxon>Bacteria</taxon>
        <taxon>Bacillati</taxon>
        <taxon>Actinomycetota</taxon>
        <taxon>Actinomycetes</taxon>
        <taxon>Actinomycetales</taxon>
        <taxon>Actinomycetaceae</taxon>
        <taxon>Actinomyces</taxon>
    </lineage>
</organism>
<evidence type="ECO:0000256" key="1">
    <source>
        <dbReference type="ARBA" id="ARBA00001968"/>
    </source>
</evidence>
<evidence type="ECO:0000313" key="9">
    <source>
        <dbReference type="EMBL" id="VEI17094.1"/>
    </source>
</evidence>
<feature type="domain" description="DDE Tnp4" evidence="3">
    <location>
        <begin position="99"/>
        <end position="243"/>
    </location>
</feature>
<dbReference type="EMBL" id="LR134477">
    <property type="protein sequence ID" value="VEI17094.1"/>
    <property type="molecule type" value="Genomic_DNA"/>
</dbReference>
<dbReference type="EMBL" id="LR134477">
    <property type="protein sequence ID" value="VEI16677.1"/>
    <property type="molecule type" value="Genomic_DNA"/>
</dbReference>
<evidence type="ECO:0000313" key="6">
    <source>
        <dbReference type="EMBL" id="VEI16426.1"/>
    </source>
</evidence>
<dbReference type="EMBL" id="LR134477">
    <property type="protein sequence ID" value="VEI16244.1"/>
    <property type="molecule type" value="Genomic_DNA"/>
</dbReference>
<dbReference type="GO" id="GO:0046872">
    <property type="term" value="F:metal ion binding"/>
    <property type="evidence" value="ECO:0007669"/>
    <property type="project" value="UniProtKB-KW"/>
</dbReference>
<dbReference type="KEGG" id="avc:NCTC10951_01802"/>
<dbReference type="KEGG" id="avc:NCTC10951_01577"/>
<gene>
    <name evidence="5" type="ORF">NCTC10951_01577</name>
    <name evidence="6" type="ORF">NCTC10951_01670</name>
    <name evidence="7" type="ORF">NCTC10951_01766</name>
    <name evidence="8" type="ORF">NCTC10951_01802</name>
    <name evidence="9" type="ORF">NCTC10951_02015</name>
    <name evidence="10" type="ORF">NCTC10951_02256</name>
    <name evidence="11" type="ORF">NCTC10951_02379</name>
</gene>
<feature type="domain" description="Transposase Helix-turn-helix" evidence="4">
    <location>
        <begin position="41"/>
        <end position="81"/>
    </location>
</feature>
<sequence length="249" mass="27228">MGKGITGLDRTQLSCLVEMVLGDTEISLAPRILGPLAAVRATLMYLRTNTSQEAIAEIMGVSQPTISRAISVVTRIIARVLGPVLATVEEVPHGGVHIIDGTLLPCWSWKDRTDLWSGKHKRTGLSLQVLVSPAGRLRWASDPLPGATHDTKAITTSGLLEEIDPSCCIADKGYIGTGVLTPYKKPPNSELTKAQKQANKSLNEIRYVVERTIAHIKSWKILAHDYRRPLHTFKETITATLALYAYTNP</sequence>
<dbReference type="KEGG" id="avc:NCTC10951_02015"/>
<evidence type="ECO:0000259" key="4">
    <source>
        <dbReference type="Pfam" id="PF13613"/>
    </source>
</evidence>
<evidence type="ECO:0000313" key="7">
    <source>
        <dbReference type="EMBL" id="VEI16609.1"/>
    </source>
</evidence>
<dbReference type="KEGG" id="avc:NCTC10951_01766"/>
<dbReference type="RefSeq" id="WP_197722279.1">
    <property type="nucleotide sequence ID" value="NZ_LR134477.1"/>
</dbReference>
<dbReference type="EMBL" id="LR134477">
    <property type="protein sequence ID" value="VEI17559.1"/>
    <property type="molecule type" value="Genomic_DNA"/>
</dbReference>